<evidence type="ECO:0000256" key="2">
    <source>
        <dbReference type="ARBA" id="ARBA00022676"/>
    </source>
</evidence>
<dbReference type="CDD" id="cd01635">
    <property type="entry name" value="Glycosyltransferase_GTB-type"/>
    <property type="match status" value="1"/>
</dbReference>
<dbReference type="OrthoDB" id="9792163at2"/>
<dbReference type="AlphaFoldDB" id="A0A4V2ZWW9"/>
<evidence type="ECO:0000313" key="9">
    <source>
        <dbReference type="EMBL" id="TDG11988.1"/>
    </source>
</evidence>
<evidence type="ECO:0000256" key="1">
    <source>
        <dbReference type="ARBA" id="ARBA00009481"/>
    </source>
</evidence>
<dbReference type="InterPro" id="IPR022701">
    <property type="entry name" value="QTMAN_N"/>
</dbReference>
<dbReference type="EMBL" id="SMSE01000004">
    <property type="protein sequence ID" value="TDG11988.1"/>
    <property type="molecule type" value="Genomic_DNA"/>
</dbReference>
<comment type="similarity">
    <text evidence="1">Belongs to the glycosyltransferase group 1 family. Glycosyltransferase 4 subfamily.</text>
</comment>
<evidence type="ECO:0000313" key="10">
    <source>
        <dbReference type="Proteomes" id="UP000295554"/>
    </source>
</evidence>
<dbReference type="SUPFAM" id="SSF53756">
    <property type="entry name" value="UDP-Glycosyltransferase/glycogen phosphorylase"/>
    <property type="match status" value="1"/>
</dbReference>
<evidence type="ECO:0000259" key="8">
    <source>
        <dbReference type="Pfam" id="PF12038"/>
    </source>
</evidence>
<feature type="domain" description="tRNA-queuosine alpha-mannosyltransferase N-terminal" evidence="8">
    <location>
        <begin position="26"/>
        <end position="195"/>
    </location>
</feature>
<name>A0A4V2ZWW9_9GAMM</name>
<feature type="domain" description="Glycosyl transferase family 1" evidence="7">
    <location>
        <begin position="214"/>
        <end position="365"/>
    </location>
</feature>
<dbReference type="PANTHER" id="PTHR13615:SF3">
    <property type="entry name" value="GLYCOSYLTRANSFERASE-LIKE DOMAIN-CONTAINING PROTEIN 1"/>
    <property type="match status" value="1"/>
</dbReference>
<evidence type="ECO:0000256" key="3">
    <source>
        <dbReference type="ARBA" id="ARBA00022679"/>
    </source>
</evidence>
<reference evidence="9 10" key="1">
    <citation type="submission" date="2019-03" db="EMBL/GenBank/DDBJ databases">
        <title>Seongchinamella monodicae gen. nov., sp. nov., a novel member of the Gammaproteobacteria isolated from a tidal mudflat of beach.</title>
        <authorList>
            <person name="Yang H.G."/>
            <person name="Kang J.W."/>
            <person name="Lee S.D."/>
        </authorList>
    </citation>
    <scope>NUCLEOTIDE SEQUENCE [LARGE SCALE GENOMIC DNA]</scope>
    <source>
        <strain evidence="9 10">GH4-78</strain>
    </source>
</reference>
<keyword evidence="10" id="KW-1185">Reference proteome</keyword>
<dbReference type="Pfam" id="PF12038">
    <property type="entry name" value="QTMAN_N"/>
    <property type="match status" value="1"/>
</dbReference>
<dbReference type="PANTHER" id="PTHR13615">
    <property type="entry name" value="GLYCOSYLTRANSFERASE-LIKE 1"/>
    <property type="match status" value="1"/>
</dbReference>
<protein>
    <recommendedName>
        <fullName evidence="5">tRNA-queuosine alpha-mannosyltransferase</fullName>
        <ecNumber evidence="4">2.4.1.110</ecNumber>
    </recommendedName>
</protein>
<dbReference type="Proteomes" id="UP000295554">
    <property type="component" value="Unassembled WGS sequence"/>
</dbReference>
<dbReference type="InterPro" id="IPR001296">
    <property type="entry name" value="Glyco_trans_1"/>
</dbReference>
<accession>A0A4V2ZWW9</accession>
<proteinExistence type="inferred from homology"/>
<sequence>MPAISPGYCSASTTTGGAWSPTDAVRVLLLSAYAAQSHRYWQRGLQQMFPHWQWSVLSLPPRHFSWRVRGNPLYWGLAERQALEQNQQLLIATSMVDLATLRGLVPALAAIPSVLYFHENQFAFPQHRQRHGLLEAQMVSLYGALAADTLAFNSAFNRDSFLEGCESLLTRLPDFVPPGIVEGLRNKARVLPVPLQPMKAEEPWGWRPDLSLRIIWSARFEHDKGGEALYLILQRLEQAELDYQLAVTGQQFRNSPSVFSRIREEFAHRLVQFGFVDAESQYRSLQAGADLVLSTAAHEFQGLAVMEAVAAGCVPVVPDRLAYRELYPEDFRYASSPQQPEAEADSAVALIRQVAAEKPSPPDMGRYTLTALQPAYEALLHAVQDSQPLPS</sequence>
<dbReference type="Pfam" id="PF00534">
    <property type="entry name" value="Glycos_transf_1"/>
    <property type="match status" value="1"/>
</dbReference>
<evidence type="ECO:0000259" key="7">
    <source>
        <dbReference type="Pfam" id="PF00534"/>
    </source>
</evidence>
<organism evidence="9 10">
    <name type="scientific">Seongchinamella unica</name>
    <dbReference type="NCBI Taxonomy" id="2547392"/>
    <lineage>
        <taxon>Bacteria</taxon>
        <taxon>Pseudomonadati</taxon>
        <taxon>Pseudomonadota</taxon>
        <taxon>Gammaproteobacteria</taxon>
        <taxon>Cellvibrionales</taxon>
        <taxon>Halieaceae</taxon>
        <taxon>Seongchinamella</taxon>
    </lineage>
</organism>
<comment type="caution">
    <text evidence="9">The sequence shown here is derived from an EMBL/GenBank/DDBJ whole genome shotgun (WGS) entry which is preliminary data.</text>
</comment>
<dbReference type="EC" id="2.4.1.110" evidence="4"/>
<dbReference type="Gene3D" id="3.40.50.2000">
    <property type="entry name" value="Glycogen Phosphorylase B"/>
    <property type="match status" value="1"/>
</dbReference>
<gene>
    <name evidence="9" type="ORF">E2F43_16650</name>
</gene>
<keyword evidence="3" id="KW-0808">Transferase</keyword>
<evidence type="ECO:0000256" key="4">
    <source>
        <dbReference type="ARBA" id="ARBA00044517"/>
    </source>
</evidence>
<keyword evidence="2" id="KW-0328">Glycosyltransferase</keyword>
<dbReference type="GO" id="GO:0016438">
    <property type="term" value="F:tRNA-queuosine(34) beta-mannosyltransferase activity"/>
    <property type="evidence" value="ECO:0007669"/>
    <property type="project" value="UniProtKB-EC"/>
</dbReference>
<evidence type="ECO:0000256" key="6">
    <source>
        <dbReference type="ARBA" id="ARBA00048439"/>
    </source>
</evidence>
<evidence type="ECO:0000256" key="5">
    <source>
        <dbReference type="ARBA" id="ARBA00044539"/>
    </source>
</evidence>
<comment type="catalytic activity">
    <reaction evidence="6">
        <text>queuosine(34) in tRNA(Asp) + GDP-alpha-D-mannose = O-4''-alpha-D-mannosylqueuosine(34) in tRNA(Asp) + GDP + H(+)</text>
        <dbReference type="Rhea" id="RHEA:12885"/>
        <dbReference type="Rhea" id="RHEA-COMP:18572"/>
        <dbReference type="Rhea" id="RHEA-COMP:18581"/>
        <dbReference type="ChEBI" id="CHEBI:15378"/>
        <dbReference type="ChEBI" id="CHEBI:57527"/>
        <dbReference type="ChEBI" id="CHEBI:58189"/>
        <dbReference type="ChEBI" id="CHEBI:194431"/>
        <dbReference type="ChEBI" id="CHEBI:194442"/>
        <dbReference type="EC" id="2.4.1.110"/>
    </reaction>
    <physiologicalReaction direction="left-to-right" evidence="6">
        <dbReference type="Rhea" id="RHEA:12886"/>
    </physiologicalReaction>
</comment>
<dbReference type="InterPro" id="IPR051862">
    <property type="entry name" value="GT-like_domain_containing_1"/>
</dbReference>